<dbReference type="PRINTS" id="PR00933">
    <property type="entry name" value="BLYTICPTASE"/>
</dbReference>
<reference evidence="12 14" key="2">
    <citation type="submission" date="2017-12" db="EMBL/GenBank/DDBJ databases">
        <authorList>
            <person name="Paulsen S."/>
            <person name="Gram L.K."/>
        </authorList>
    </citation>
    <scope>NUCLEOTIDE SEQUENCE [LARGE SCALE GENOMIC DNA]</scope>
    <source>
        <strain evidence="12 14">S2897</strain>
    </source>
</reference>
<comment type="caution">
    <text evidence="11">The sequence shown here is derived from an EMBL/GenBank/DDBJ whole genome shotgun (WGS) entry which is preliminary data.</text>
</comment>
<gene>
    <name evidence="12" type="ORF">CWC05_16960</name>
    <name evidence="11" type="ORF">TW72_05355</name>
</gene>
<keyword evidence="8" id="KW-1015">Disulfide bond</keyword>
<keyword evidence="9" id="KW-0732">Signal</keyword>
<dbReference type="EMBL" id="JXXZ01000004">
    <property type="protein sequence ID" value="KJZ01254.1"/>
    <property type="molecule type" value="Genomic_DNA"/>
</dbReference>
<evidence type="ECO:0000256" key="2">
    <source>
        <dbReference type="ARBA" id="ARBA00022723"/>
    </source>
</evidence>
<evidence type="ECO:0000313" key="11">
    <source>
        <dbReference type="EMBL" id="KJZ01254.1"/>
    </source>
</evidence>
<evidence type="ECO:0000256" key="3">
    <source>
        <dbReference type="ARBA" id="ARBA00022801"/>
    </source>
</evidence>
<dbReference type="PANTHER" id="PTHR21666">
    <property type="entry name" value="PEPTIDASE-RELATED"/>
    <property type="match status" value="1"/>
</dbReference>
<keyword evidence="13" id="KW-1185">Reference proteome</keyword>
<dbReference type="InterPro" id="IPR011055">
    <property type="entry name" value="Dup_hybrid_motif"/>
</dbReference>
<evidence type="ECO:0000259" key="10">
    <source>
        <dbReference type="Pfam" id="PF01551"/>
    </source>
</evidence>
<evidence type="ECO:0000256" key="9">
    <source>
        <dbReference type="SAM" id="SignalP"/>
    </source>
</evidence>
<dbReference type="SUPFAM" id="SSF51261">
    <property type="entry name" value="Duplicated hybrid motif"/>
    <property type="match status" value="1"/>
</dbReference>
<dbReference type="CDD" id="cd12797">
    <property type="entry name" value="M23_peptidase"/>
    <property type="match status" value="1"/>
</dbReference>
<evidence type="ECO:0000313" key="13">
    <source>
        <dbReference type="Proteomes" id="UP000033664"/>
    </source>
</evidence>
<dbReference type="Proteomes" id="UP000305874">
    <property type="component" value="Unassembled WGS sequence"/>
</dbReference>
<feature type="binding site" evidence="7">
    <location>
        <position position="262"/>
    </location>
    <ligand>
        <name>Zn(2+)</name>
        <dbReference type="ChEBI" id="CHEBI:29105"/>
    </ligand>
</feature>
<keyword evidence="4 7" id="KW-0862">Zinc</keyword>
<feature type="active site" description="Proton donor/acceptor" evidence="6">
    <location>
        <position position="346"/>
    </location>
</feature>
<proteinExistence type="predicted"/>
<keyword evidence="1" id="KW-0645">Protease</keyword>
<reference evidence="11 13" key="1">
    <citation type="journal article" date="2015" name="BMC Genomics">
        <title>Genome mining reveals unlocked bioactive potential of marine Gram-negative bacteria.</title>
        <authorList>
            <person name="Machado H."/>
            <person name="Sonnenschein E.C."/>
            <person name="Melchiorsen J."/>
            <person name="Gram L."/>
        </authorList>
    </citation>
    <scope>NUCLEOTIDE SEQUENCE [LARGE SCALE GENOMIC DNA]</scope>
    <source>
        <strain evidence="11 13">S3137</strain>
    </source>
</reference>
<feature type="disulfide bond" evidence="8">
    <location>
        <begin position="381"/>
        <end position="394"/>
    </location>
</feature>
<feature type="signal peptide" evidence="9">
    <location>
        <begin position="1"/>
        <end position="25"/>
    </location>
</feature>
<keyword evidence="2 7" id="KW-0479">Metal-binding</keyword>
<dbReference type="GO" id="GO:0046872">
    <property type="term" value="F:metal ion binding"/>
    <property type="evidence" value="ECO:0007669"/>
    <property type="project" value="UniProtKB-KW"/>
</dbReference>
<dbReference type="OrthoDB" id="6188067at2"/>
<keyword evidence="5" id="KW-0482">Metalloprotease</keyword>
<dbReference type="PANTHER" id="PTHR21666:SF288">
    <property type="entry name" value="CELL DIVISION PROTEIN YTFB"/>
    <property type="match status" value="1"/>
</dbReference>
<dbReference type="GeneID" id="58227915"/>
<reference evidence="12" key="4">
    <citation type="submission" date="2019-09" db="EMBL/GenBank/DDBJ databases">
        <title>Co-occurence of chitin degradation, pigmentation and bioactivity in marine Pseudoalteromonas.</title>
        <authorList>
            <person name="Sonnenschein E.C."/>
            <person name="Bech P.K."/>
        </authorList>
    </citation>
    <scope>NUCLEOTIDE SEQUENCE</scope>
    <source>
        <strain evidence="12">S2897</strain>
    </source>
</reference>
<dbReference type="InterPro" id="IPR050570">
    <property type="entry name" value="Cell_wall_metabolism_enzyme"/>
</dbReference>
<evidence type="ECO:0000256" key="8">
    <source>
        <dbReference type="PIRSR" id="PIRSR600841-3"/>
    </source>
</evidence>
<accession>A0A0F4Q2B1</accession>
<sequence length="401" mass="44766">MKLNTILTGIACAGATTLLSFSVHAEHAQLPERIVAKQDMALIDLHSEALIADEQFVFNNALAARDWTNFFAGLNSELQAKQEAILHFAGYASINPELLLALMEQQSQLVTNPTAEAMQRPFADLSDEVGFEAQLRDVTNRLSHTFYAYKRFAQSSQQFNQDVASFALVDMFIMRQKPVGPRRPRKGKKITALMSAYEVVTGKPSIQLTQKQVSAPQRQALSAQPQAQVAFSMNLPWPSGYAWFSGGAHSNTGSGYPYSSLDFNNGSGGWGSNTPWVQAAHEGTVTRYSQCNIRITHPSGYATNYYHMDALQFNSGDYISAGSWIGRYANNQSTALCQGGQSTGPHVHFSLLYNGQYVSLQNRYISGYRIDVGNYNYDDNCYNFYFERNGYKTCAWQRLYR</sequence>
<dbReference type="RefSeq" id="WP_052698092.1">
    <property type="nucleotide sequence ID" value="NZ_JXXY01000001.1"/>
</dbReference>
<feature type="binding site" evidence="7">
    <location>
        <position position="348"/>
    </location>
    <ligand>
        <name>Zn(2+)</name>
        <dbReference type="ChEBI" id="CHEBI:29105"/>
    </ligand>
</feature>
<keyword evidence="3" id="KW-0378">Hydrolase</keyword>
<evidence type="ECO:0000256" key="7">
    <source>
        <dbReference type="PIRSR" id="PIRSR600841-2"/>
    </source>
</evidence>
<reference evidence="14" key="3">
    <citation type="submission" date="2019-06" db="EMBL/GenBank/DDBJ databases">
        <title>Co-occurence of chitin degradation, pigmentation and bioactivity in marine Pseudoalteromonas.</title>
        <authorList>
            <person name="Sonnenschein E.C."/>
            <person name="Bech P.K."/>
        </authorList>
    </citation>
    <scope>NUCLEOTIDE SEQUENCE [LARGE SCALE GENOMIC DNA]</scope>
    <source>
        <strain evidence="14">S2897</strain>
    </source>
</reference>
<protein>
    <submittedName>
        <fullName evidence="12">M23 family peptidase</fullName>
    </submittedName>
    <submittedName>
        <fullName evidence="11">Peptidase M23</fullName>
    </submittedName>
</protein>
<name>A0A0F4Q2B1_9GAMM</name>
<feature type="chain" id="PRO_5033222995" evidence="9">
    <location>
        <begin position="26"/>
        <end position="401"/>
    </location>
</feature>
<evidence type="ECO:0000256" key="6">
    <source>
        <dbReference type="PIRSR" id="PIRSR600841-1"/>
    </source>
</evidence>
<feature type="domain" description="M23ase beta-sheet core" evidence="10">
    <location>
        <begin position="273"/>
        <end position="358"/>
    </location>
</feature>
<feature type="binding site" evidence="7">
    <location>
        <position position="249"/>
    </location>
    <ligand>
        <name>Zn(2+)</name>
        <dbReference type="ChEBI" id="CHEBI:29105"/>
    </ligand>
</feature>
<dbReference type="GO" id="GO:0006508">
    <property type="term" value="P:proteolysis"/>
    <property type="evidence" value="ECO:0007669"/>
    <property type="project" value="UniProtKB-KW"/>
</dbReference>
<evidence type="ECO:0000313" key="14">
    <source>
        <dbReference type="Proteomes" id="UP000305874"/>
    </source>
</evidence>
<evidence type="ECO:0000256" key="1">
    <source>
        <dbReference type="ARBA" id="ARBA00022670"/>
    </source>
</evidence>
<evidence type="ECO:0000313" key="12">
    <source>
        <dbReference type="EMBL" id="TMP85742.1"/>
    </source>
</evidence>
<organism evidence="11 13">
    <name type="scientific">Pseudoalteromonas ruthenica</name>
    <dbReference type="NCBI Taxonomy" id="151081"/>
    <lineage>
        <taxon>Bacteria</taxon>
        <taxon>Pseudomonadati</taxon>
        <taxon>Pseudomonadota</taxon>
        <taxon>Gammaproteobacteria</taxon>
        <taxon>Alteromonadales</taxon>
        <taxon>Pseudoalteromonadaceae</taxon>
        <taxon>Pseudoalteromonas</taxon>
    </lineage>
</organism>
<dbReference type="InterPro" id="IPR016047">
    <property type="entry name" value="M23ase_b-sheet_dom"/>
</dbReference>
<dbReference type="STRING" id="151081.TW72_05355"/>
<evidence type="ECO:0000256" key="4">
    <source>
        <dbReference type="ARBA" id="ARBA00022833"/>
    </source>
</evidence>
<dbReference type="EMBL" id="PNCG01000019">
    <property type="protein sequence ID" value="TMP85742.1"/>
    <property type="molecule type" value="Genomic_DNA"/>
</dbReference>
<dbReference type="InterPro" id="IPR000841">
    <property type="entry name" value="Pept_M23A_Blytic"/>
</dbReference>
<dbReference type="PATRIC" id="fig|151081.8.peg.47"/>
<evidence type="ECO:0000256" key="5">
    <source>
        <dbReference type="ARBA" id="ARBA00023049"/>
    </source>
</evidence>
<comment type="cofactor">
    <cofactor evidence="7">
        <name>Zn(2+)</name>
        <dbReference type="ChEBI" id="CHEBI:29105"/>
    </cofactor>
    <text evidence="7">Binds 1 zinc ion per subunit.</text>
</comment>
<dbReference type="Pfam" id="PF01551">
    <property type="entry name" value="Peptidase_M23"/>
    <property type="match status" value="1"/>
</dbReference>
<feature type="disulfide bond" evidence="8">
    <location>
        <begin position="291"/>
        <end position="337"/>
    </location>
</feature>
<dbReference type="GO" id="GO:0004222">
    <property type="term" value="F:metalloendopeptidase activity"/>
    <property type="evidence" value="ECO:0007669"/>
    <property type="project" value="InterPro"/>
</dbReference>
<dbReference type="AlphaFoldDB" id="A0A0F4Q2B1"/>
<dbReference type="Proteomes" id="UP000033664">
    <property type="component" value="Unassembled WGS sequence"/>
</dbReference>
<dbReference type="Gene3D" id="2.70.70.10">
    <property type="entry name" value="Glucose Permease (Domain IIA)"/>
    <property type="match status" value="1"/>
</dbReference>
<dbReference type="eggNOG" id="COG0739">
    <property type="taxonomic scope" value="Bacteria"/>
</dbReference>
<feature type="active site" description="Proton donor/acceptor" evidence="6">
    <location>
        <position position="307"/>
    </location>
</feature>